<dbReference type="EMBL" id="JADOGI010000112">
    <property type="protein sequence ID" value="MBF8190140.1"/>
    <property type="molecule type" value="Genomic_DNA"/>
</dbReference>
<dbReference type="AlphaFoldDB" id="A0A931AEJ0"/>
<evidence type="ECO:0000313" key="3">
    <source>
        <dbReference type="Proteomes" id="UP000605361"/>
    </source>
</evidence>
<feature type="transmembrane region" description="Helical" evidence="1">
    <location>
        <begin position="103"/>
        <end position="121"/>
    </location>
</feature>
<dbReference type="Proteomes" id="UP000605361">
    <property type="component" value="Unassembled WGS sequence"/>
</dbReference>
<keyword evidence="1" id="KW-0472">Membrane</keyword>
<name>A0A931AEJ0_9ACTN</name>
<feature type="transmembrane region" description="Helical" evidence="1">
    <location>
        <begin position="127"/>
        <end position="148"/>
    </location>
</feature>
<evidence type="ECO:0000313" key="2">
    <source>
        <dbReference type="EMBL" id="MBF8190140.1"/>
    </source>
</evidence>
<organism evidence="2 3">
    <name type="scientific">Nonomuraea cypriaca</name>
    <dbReference type="NCBI Taxonomy" id="1187855"/>
    <lineage>
        <taxon>Bacteria</taxon>
        <taxon>Bacillati</taxon>
        <taxon>Actinomycetota</taxon>
        <taxon>Actinomycetes</taxon>
        <taxon>Streptosporangiales</taxon>
        <taxon>Streptosporangiaceae</taxon>
        <taxon>Nonomuraea</taxon>
    </lineage>
</organism>
<keyword evidence="1" id="KW-1133">Transmembrane helix</keyword>
<feature type="transmembrane region" description="Helical" evidence="1">
    <location>
        <begin position="47"/>
        <end position="77"/>
    </location>
</feature>
<gene>
    <name evidence="2" type="ORF">ITP53_31330</name>
</gene>
<keyword evidence="1" id="KW-0812">Transmembrane</keyword>
<keyword evidence="3" id="KW-1185">Reference proteome</keyword>
<dbReference type="RefSeq" id="WP_195899063.1">
    <property type="nucleotide sequence ID" value="NZ_JADOGI010000112.1"/>
</dbReference>
<sequence length="258" mass="25585">MPADALVAVLAGPLVASGVVKLAAPTEKLSWPIRSGPLAAPHGPRLVAVAELVGAVLLVVVPGRLAAVGGLVAYLALTGVAQALRGQKCACFGLARLASVGRAHVLMNAAGALLAVIALLMGPGAQLALRVGAAAAATAVITGVVFAVDHRARAIEAAKEKQIVESTDAVYSVQLYTSESCPSCRALKKLVAGMEPARRDAVAETVLGPGDAAPGAMAKMGVPCAQGLDAVGKPVGEPVSGIGSVKALINTIVVTAHA</sequence>
<reference evidence="2" key="1">
    <citation type="submission" date="2020-11" db="EMBL/GenBank/DDBJ databases">
        <title>Whole-genome analyses of Nonomuraea sp. K274.</title>
        <authorList>
            <person name="Veyisoglu A."/>
        </authorList>
    </citation>
    <scope>NUCLEOTIDE SEQUENCE</scope>
    <source>
        <strain evidence="2">K274</strain>
    </source>
</reference>
<evidence type="ECO:0000256" key="1">
    <source>
        <dbReference type="SAM" id="Phobius"/>
    </source>
</evidence>
<comment type="caution">
    <text evidence="2">The sequence shown here is derived from an EMBL/GenBank/DDBJ whole genome shotgun (WGS) entry which is preliminary data.</text>
</comment>
<proteinExistence type="predicted"/>
<protein>
    <submittedName>
        <fullName evidence="2">Uncharacterized protein</fullName>
    </submittedName>
</protein>
<accession>A0A931AEJ0</accession>